<feature type="chain" id="PRO_5011535522" evidence="1">
    <location>
        <begin position="24"/>
        <end position="390"/>
    </location>
</feature>
<feature type="signal peptide" evidence="1">
    <location>
        <begin position="1"/>
        <end position="23"/>
    </location>
</feature>
<protein>
    <submittedName>
        <fullName evidence="2">Uncharacterized protein</fullName>
    </submittedName>
</protein>
<keyword evidence="3" id="KW-1185">Reference proteome</keyword>
<proteinExistence type="predicted"/>
<accession>A0A1H0NPT0</accession>
<evidence type="ECO:0000256" key="1">
    <source>
        <dbReference type="SAM" id="SignalP"/>
    </source>
</evidence>
<dbReference type="Proteomes" id="UP000199073">
    <property type="component" value="Unassembled WGS sequence"/>
</dbReference>
<keyword evidence="1" id="KW-0732">Signal</keyword>
<reference evidence="2 3" key="1">
    <citation type="submission" date="2016-10" db="EMBL/GenBank/DDBJ databases">
        <authorList>
            <person name="de Groot N.N."/>
        </authorList>
    </citation>
    <scope>NUCLEOTIDE SEQUENCE [LARGE SCALE GENOMIC DNA]</scope>
    <source>
        <strain evidence="2 3">DSM 12130</strain>
    </source>
</reference>
<sequence length="390" mass="43075">MKTFLFVTVVLAFFVCLGKSVLAKNCDVHNPGSMKAKMCEVINAEGGLVGELGNYVDSACPQGNNSDSCNSLRTRHGNLQNVHRRAHEENDSLEESDFQEMIEGAYKGKNKNDNGAKTCRKFPVDIDIRNEILFEDLEIGIVSPEGYYDFFKATDGTKANDDKCNNWKLVWMEPDSANPGSFVKAKGPPVKINEDQEGLCVTECTGKQAEVAAKGDRFKEELDEAIGQIEEASVQMATYAPLFAEKTMLFTEQQNGDEPLCPPRGGTLLENPIHVSVVLTSYVAAKALEISAEICKHPANQDVLGNNGAAACTPLEISYRIAKEVYDMMDFLNSDFQGAQIDFIENCVEKMGDTIAEIKEIVQRIEILVVTPQGKRETEVLDWPNKDPVQ</sequence>
<evidence type="ECO:0000313" key="2">
    <source>
        <dbReference type="EMBL" id="SDO94757.1"/>
    </source>
</evidence>
<gene>
    <name evidence="2" type="ORF">SAMN05660330_01396</name>
</gene>
<dbReference type="AlphaFoldDB" id="A0A1H0NPT0"/>
<organism evidence="2 3">
    <name type="scientific">Desulforhopalus singaporensis</name>
    <dbReference type="NCBI Taxonomy" id="91360"/>
    <lineage>
        <taxon>Bacteria</taxon>
        <taxon>Pseudomonadati</taxon>
        <taxon>Thermodesulfobacteriota</taxon>
        <taxon>Desulfobulbia</taxon>
        <taxon>Desulfobulbales</taxon>
        <taxon>Desulfocapsaceae</taxon>
        <taxon>Desulforhopalus</taxon>
    </lineage>
</organism>
<name>A0A1H0NPT0_9BACT</name>
<dbReference type="EMBL" id="FNJI01000008">
    <property type="protein sequence ID" value="SDO94757.1"/>
    <property type="molecule type" value="Genomic_DNA"/>
</dbReference>
<evidence type="ECO:0000313" key="3">
    <source>
        <dbReference type="Proteomes" id="UP000199073"/>
    </source>
</evidence>